<keyword evidence="3" id="KW-0808">Transferase</keyword>
<feature type="domain" description="Signal transduction histidine kinase internal region" evidence="2">
    <location>
        <begin position="158"/>
        <end position="237"/>
    </location>
</feature>
<protein>
    <submittedName>
        <fullName evidence="3">Histidine kinase</fullName>
    </submittedName>
</protein>
<dbReference type="GO" id="GO:0016020">
    <property type="term" value="C:membrane"/>
    <property type="evidence" value="ECO:0007669"/>
    <property type="project" value="InterPro"/>
</dbReference>
<evidence type="ECO:0000313" key="3">
    <source>
        <dbReference type="EMBL" id="SIT17545.1"/>
    </source>
</evidence>
<dbReference type="Proteomes" id="UP000186026">
    <property type="component" value="Unassembled WGS sequence"/>
</dbReference>
<dbReference type="PANTHER" id="PTHR34220:SF7">
    <property type="entry name" value="SENSOR HISTIDINE KINASE YPDA"/>
    <property type="match status" value="1"/>
</dbReference>
<keyword evidence="1" id="KW-0812">Transmembrane</keyword>
<dbReference type="PANTHER" id="PTHR34220">
    <property type="entry name" value="SENSOR HISTIDINE KINASE YPDA"/>
    <property type="match status" value="1"/>
</dbReference>
<feature type="transmembrane region" description="Helical" evidence="1">
    <location>
        <begin position="85"/>
        <end position="103"/>
    </location>
</feature>
<keyword evidence="1" id="KW-0472">Membrane</keyword>
<feature type="transmembrane region" description="Helical" evidence="1">
    <location>
        <begin position="27"/>
        <end position="44"/>
    </location>
</feature>
<evidence type="ECO:0000256" key="1">
    <source>
        <dbReference type="SAM" id="Phobius"/>
    </source>
</evidence>
<feature type="transmembrane region" description="Helical" evidence="1">
    <location>
        <begin position="115"/>
        <end position="140"/>
    </location>
</feature>
<keyword evidence="3" id="KW-0418">Kinase</keyword>
<proteinExistence type="predicted"/>
<dbReference type="GO" id="GO:0000155">
    <property type="term" value="F:phosphorelay sensor kinase activity"/>
    <property type="evidence" value="ECO:0007669"/>
    <property type="project" value="InterPro"/>
</dbReference>
<accession>A0A1N7Q3Y7</accession>
<dbReference type="InterPro" id="IPR010559">
    <property type="entry name" value="Sig_transdc_His_kin_internal"/>
</dbReference>
<organism evidence="3 4">
    <name type="scientific">Belliella pelovolcani</name>
    <dbReference type="NCBI Taxonomy" id="529505"/>
    <lineage>
        <taxon>Bacteria</taxon>
        <taxon>Pseudomonadati</taxon>
        <taxon>Bacteroidota</taxon>
        <taxon>Cytophagia</taxon>
        <taxon>Cytophagales</taxon>
        <taxon>Cyclobacteriaceae</taxon>
        <taxon>Belliella</taxon>
    </lineage>
</organism>
<keyword evidence="4" id="KW-1185">Reference proteome</keyword>
<keyword evidence="1" id="KW-1133">Transmembrane helix</keyword>
<dbReference type="InterPro" id="IPR050640">
    <property type="entry name" value="Bact_2-comp_sensor_kinase"/>
</dbReference>
<gene>
    <name evidence="3" type="ORF">SAMN05421761_12810</name>
</gene>
<sequence>MKSLSEQIERLNEDMVRTNILSPKNNLLFWMVYFLIDYVSSLLIDPDQVELFSSLFNFIFVLIFFYGTCFVVIPRSIPLKNKRYILLKFILLLVIIIQLKWLLMPSVVAMEMPYLKFFMIELIRCFHFSILAALVCFILISFKKLKEQYSIQLAARQAELAQYQLMMNPHFIANGLNAIQSDFILGDARAKDNLVTFTEMLTYCFTNSTQKIIKLSEELACIEKFIQFQKHRYGKKLHLSYELKDEAQYCSVLEIPKMTLLTLVENVFKHGRVNDQNCAPIIQISILPDEKYITVLVAIKNAVNENNKAVISSKSGFLAVSHILKSYFDDRYDLSYFSQGDLFTLNLILKYER</sequence>
<dbReference type="OrthoDB" id="823532at2"/>
<feature type="transmembrane region" description="Helical" evidence="1">
    <location>
        <begin position="56"/>
        <end position="73"/>
    </location>
</feature>
<reference evidence="4" key="1">
    <citation type="submission" date="2017-01" db="EMBL/GenBank/DDBJ databases">
        <authorList>
            <person name="Varghese N."/>
            <person name="Submissions S."/>
        </authorList>
    </citation>
    <scope>NUCLEOTIDE SEQUENCE [LARGE SCALE GENOMIC DNA]</scope>
    <source>
        <strain evidence="4">DSM 46698</strain>
    </source>
</reference>
<evidence type="ECO:0000259" key="2">
    <source>
        <dbReference type="Pfam" id="PF06580"/>
    </source>
</evidence>
<dbReference type="EMBL" id="FTOP01000028">
    <property type="protein sequence ID" value="SIT17545.1"/>
    <property type="molecule type" value="Genomic_DNA"/>
</dbReference>
<dbReference type="STRING" id="529505.SAMN05421761_12810"/>
<dbReference type="AlphaFoldDB" id="A0A1N7Q3Y7"/>
<evidence type="ECO:0000313" key="4">
    <source>
        <dbReference type="Proteomes" id="UP000186026"/>
    </source>
</evidence>
<name>A0A1N7Q3Y7_9BACT</name>
<dbReference type="Pfam" id="PF06580">
    <property type="entry name" value="His_kinase"/>
    <property type="match status" value="1"/>
</dbReference>